<organism evidence="3 4">
    <name type="scientific">Mycolicibacterium porcinum</name>
    <dbReference type="NCBI Taxonomy" id="39693"/>
    <lineage>
        <taxon>Bacteria</taxon>
        <taxon>Bacillati</taxon>
        <taxon>Actinomycetota</taxon>
        <taxon>Actinomycetes</taxon>
        <taxon>Mycobacteriales</taxon>
        <taxon>Mycobacteriaceae</taxon>
        <taxon>Mycolicibacterium</taxon>
    </lineage>
</organism>
<dbReference type="Gene3D" id="3.30.300.30">
    <property type="match status" value="1"/>
</dbReference>
<dbReference type="PROSITE" id="PS00455">
    <property type="entry name" value="AMP_BINDING"/>
    <property type="match status" value="1"/>
</dbReference>
<dbReference type="RefSeq" id="WP_036446575.1">
    <property type="nucleotide sequence ID" value="NZ_JACKVC010000006.1"/>
</dbReference>
<reference evidence="3" key="1">
    <citation type="submission" date="2020-07" db="EMBL/GenBank/DDBJ databases">
        <authorList>
            <person name="Pettersson B.M.F."/>
            <person name="Behra P.R.K."/>
            <person name="Ramesh M."/>
            <person name="Das S."/>
            <person name="Dasgupta S."/>
            <person name="Kirsebom L.A."/>
        </authorList>
    </citation>
    <scope>NUCLEOTIDE SEQUENCE</scope>
    <source>
        <strain evidence="3">DSM 44242</strain>
    </source>
</reference>
<dbReference type="InterPro" id="IPR050237">
    <property type="entry name" value="ATP-dep_AMP-bd_enzyme"/>
</dbReference>
<dbReference type="Pfam" id="PF13193">
    <property type="entry name" value="AMP-binding_C"/>
    <property type="match status" value="1"/>
</dbReference>
<feature type="domain" description="AMP-dependent synthetase/ligase" evidence="1">
    <location>
        <begin position="18"/>
        <end position="378"/>
    </location>
</feature>
<evidence type="ECO:0000259" key="2">
    <source>
        <dbReference type="Pfam" id="PF13193"/>
    </source>
</evidence>
<protein>
    <submittedName>
        <fullName evidence="3">AMP-binding protein</fullName>
    </submittedName>
</protein>
<evidence type="ECO:0000259" key="1">
    <source>
        <dbReference type="Pfam" id="PF00501"/>
    </source>
</evidence>
<evidence type="ECO:0000313" key="3">
    <source>
        <dbReference type="EMBL" id="MCV7386467.1"/>
    </source>
</evidence>
<accession>A0AAW5SVU2</accession>
<dbReference type="PANTHER" id="PTHR43767">
    <property type="entry name" value="LONG-CHAIN-FATTY-ACID--COA LIGASE"/>
    <property type="match status" value="1"/>
</dbReference>
<dbReference type="InterPro" id="IPR000873">
    <property type="entry name" value="AMP-dep_synth/lig_dom"/>
</dbReference>
<dbReference type="InterPro" id="IPR045851">
    <property type="entry name" value="AMP-bd_C_sf"/>
</dbReference>
<feature type="domain" description="AMP-binding enzyme C-terminal" evidence="2">
    <location>
        <begin position="429"/>
        <end position="501"/>
    </location>
</feature>
<dbReference type="PANTHER" id="PTHR43767:SF7">
    <property type="entry name" value="MEDIUM_LONG-CHAIN-FATTY-ACID--COA LIGASE FADD8"/>
    <property type="match status" value="1"/>
</dbReference>
<dbReference type="AlphaFoldDB" id="A0AAW5SVU2"/>
<reference evidence="3" key="2">
    <citation type="journal article" date="2022" name="BMC Genomics">
        <title>Comparative genome analysis of mycobacteria focusing on tRNA and non-coding RNA.</title>
        <authorList>
            <person name="Behra P.R.K."/>
            <person name="Pettersson B.M.F."/>
            <person name="Ramesh M."/>
            <person name="Das S."/>
            <person name="Dasgupta S."/>
            <person name="Kirsebom L.A."/>
        </authorList>
    </citation>
    <scope>NUCLEOTIDE SEQUENCE</scope>
    <source>
        <strain evidence="3">DSM 44242</strain>
    </source>
</reference>
<dbReference type="EMBL" id="JACKVC010000006">
    <property type="protein sequence ID" value="MCV7386467.1"/>
    <property type="molecule type" value="Genomic_DNA"/>
</dbReference>
<gene>
    <name evidence="3" type="ORF">H5P34_00200</name>
</gene>
<dbReference type="InterPro" id="IPR042099">
    <property type="entry name" value="ANL_N_sf"/>
</dbReference>
<dbReference type="InterPro" id="IPR025110">
    <property type="entry name" value="AMP-bd_C"/>
</dbReference>
<dbReference type="Proteomes" id="UP001141659">
    <property type="component" value="Unassembled WGS sequence"/>
</dbReference>
<dbReference type="GO" id="GO:0016877">
    <property type="term" value="F:ligase activity, forming carbon-sulfur bonds"/>
    <property type="evidence" value="ECO:0007669"/>
    <property type="project" value="UniProtKB-ARBA"/>
</dbReference>
<proteinExistence type="predicted"/>
<comment type="caution">
    <text evidence="3">The sequence shown here is derived from an EMBL/GenBank/DDBJ whole genome shotgun (WGS) entry which is preliminary data.</text>
</comment>
<dbReference type="SUPFAM" id="SSF56801">
    <property type="entry name" value="Acetyl-CoA synthetase-like"/>
    <property type="match status" value="1"/>
</dbReference>
<dbReference type="InterPro" id="IPR020845">
    <property type="entry name" value="AMP-binding_CS"/>
</dbReference>
<evidence type="ECO:0000313" key="4">
    <source>
        <dbReference type="Proteomes" id="UP001141659"/>
    </source>
</evidence>
<sequence>MPEPTPEAGLPTLGTLFAQALSRHGERTALIDGDRQVSYAALRDKVGRLLAVFDAAGLQPGDGIGLGTKGMTTDFAALYIACQVAGLWTTELPPYLPVDVIGDRVESTGARFLVVDDATSGERFDDLAAALSGRIAWVGTEGAPATEVLDLSAREAAVSAQPVVPRTPGTQCGIMFTSGSTGKPKPVLIPAYGAGVHALMVMATLRYPATPVTIVPVTHQLILQFLFVPTLLLGGTVVTVAHYSSRKVIAAAAKHRAKAVFLTTSDIYELAQREDTGGLDKTLELVFYGGEPMSAARLRVVTEVFGKIFVGAYGQTETLTAAFLHPEDHDPDRPERLSAAGRPLVGVQIDVWGDSGRLPVGSPGELVISSPGCMVGYLDMEEATRKTIENGWVRTGDIGYLDEQGYVHVLDRAKFVFKSAGTTIYPHLVEQALTRHPDVVRAAVVGTPDPELGNRVCAAVTVRAEAMNTVAELAVQQFEGVPGGIHEVRIVDALPVTPANKVDRDRVRALFSPTTSPEDNTESAVSVGG</sequence>
<name>A0AAW5SVU2_9MYCO</name>
<dbReference type="Gene3D" id="3.40.50.12780">
    <property type="entry name" value="N-terminal domain of ligase-like"/>
    <property type="match status" value="1"/>
</dbReference>
<dbReference type="Pfam" id="PF00501">
    <property type="entry name" value="AMP-binding"/>
    <property type="match status" value="1"/>
</dbReference>